<comment type="caution">
    <text evidence="1">The sequence shown here is derived from an EMBL/GenBank/DDBJ whole genome shotgun (WGS) entry which is preliminary data.</text>
</comment>
<protein>
    <submittedName>
        <fullName evidence="1">DUF6151 family protein</fullName>
    </submittedName>
</protein>
<name>A0ABT7N5G0_9BURK</name>
<gene>
    <name evidence="1" type="ORF">QTH91_01485</name>
</gene>
<reference evidence="1" key="1">
    <citation type="submission" date="2023-06" db="EMBL/GenBank/DDBJ databases">
        <authorList>
            <person name="Jiang Y."/>
            <person name="Liu Q."/>
        </authorList>
    </citation>
    <scope>NUCLEOTIDE SEQUENCE</scope>
    <source>
        <strain evidence="1">CGMCC 1.12089</strain>
    </source>
</reference>
<accession>A0ABT7N5G0</accession>
<sequence>MKTRLDADQPVQCRCGQLRGVLARGAPVARVTCYCSDCQAYARAIGQADTVLDAQGGTEVVSTLQQHLRFTQGSEQLACLRLRPGGLLRWYARCCSTGIANITKDQRLSYVGLLHTAFADRRSDLDAGFGPAAGLAVYTGRARAPVPSRRLATLGHMARIIASVAAARIDGGWKTSPFFRREDGRPLRDARVLSEQELADARRGP</sequence>
<keyword evidence="2" id="KW-1185">Reference proteome</keyword>
<dbReference type="InterPro" id="IPR046149">
    <property type="entry name" value="DUF6151"/>
</dbReference>
<evidence type="ECO:0000313" key="1">
    <source>
        <dbReference type="EMBL" id="MDM0043142.1"/>
    </source>
</evidence>
<evidence type="ECO:0000313" key="2">
    <source>
        <dbReference type="Proteomes" id="UP001174908"/>
    </source>
</evidence>
<organism evidence="1 2">
    <name type="scientific">Variovorax dokdonensis</name>
    <dbReference type="NCBI Taxonomy" id="344883"/>
    <lineage>
        <taxon>Bacteria</taxon>
        <taxon>Pseudomonadati</taxon>
        <taxon>Pseudomonadota</taxon>
        <taxon>Betaproteobacteria</taxon>
        <taxon>Burkholderiales</taxon>
        <taxon>Comamonadaceae</taxon>
        <taxon>Variovorax</taxon>
    </lineage>
</organism>
<dbReference type="RefSeq" id="WP_286658265.1">
    <property type="nucleotide sequence ID" value="NZ_JASZYV010000001.1"/>
</dbReference>
<dbReference type="Pfam" id="PF19648">
    <property type="entry name" value="DUF6151"/>
    <property type="match status" value="1"/>
</dbReference>
<proteinExistence type="predicted"/>
<dbReference type="Proteomes" id="UP001174908">
    <property type="component" value="Unassembled WGS sequence"/>
</dbReference>
<dbReference type="EMBL" id="JASZYV010000001">
    <property type="protein sequence ID" value="MDM0043142.1"/>
    <property type="molecule type" value="Genomic_DNA"/>
</dbReference>